<gene>
    <name evidence="2" type="ORF">HOO65_070428</name>
</gene>
<name>A0ABR4MCI1_9PEZI</name>
<evidence type="ECO:0000313" key="2">
    <source>
        <dbReference type="EMBL" id="KAL2885966.1"/>
    </source>
</evidence>
<dbReference type="EMBL" id="JABSNW010000007">
    <property type="protein sequence ID" value="KAL2885966.1"/>
    <property type="molecule type" value="Genomic_DNA"/>
</dbReference>
<feature type="compositionally biased region" description="Low complexity" evidence="1">
    <location>
        <begin position="33"/>
        <end position="49"/>
    </location>
</feature>
<evidence type="ECO:0000256" key="1">
    <source>
        <dbReference type="SAM" id="MobiDB-lite"/>
    </source>
</evidence>
<comment type="caution">
    <text evidence="2">The sequence shown here is derived from an EMBL/GenBank/DDBJ whole genome shotgun (WGS) entry which is preliminary data.</text>
</comment>
<evidence type="ECO:0000313" key="3">
    <source>
        <dbReference type="Proteomes" id="UP001610728"/>
    </source>
</evidence>
<dbReference type="GeneID" id="98120533"/>
<keyword evidence="3" id="KW-1185">Reference proteome</keyword>
<accession>A0ABR4MCI1</accession>
<dbReference type="RefSeq" id="XP_070857146.1">
    <property type="nucleotide sequence ID" value="XM_071001329.1"/>
</dbReference>
<reference evidence="2 3" key="1">
    <citation type="submission" date="2020-05" db="EMBL/GenBank/DDBJ databases">
        <title>Ceratocystis lukuohia genome.</title>
        <authorList>
            <person name="Harrington T.C."/>
            <person name="Kim K."/>
            <person name="Mayers C.G."/>
        </authorList>
    </citation>
    <scope>NUCLEOTIDE SEQUENCE [LARGE SCALE GENOMIC DNA]</scope>
    <source>
        <strain evidence="2 3">C4212</strain>
    </source>
</reference>
<protein>
    <submittedName>
        <fullName evidence="2">Uncharacterized protein</fullName>
    </submittedName>
</protein>
<dbReference type="Proteomes" id="UP001610728">
    <property type="component" value="Unassembled WGS sequence"/>
</dbReference>
<feature type="region of interest" description="Disordered" evidence="1">
    <location>
        <begin position="1"/>
        <end position="101"/>
    </location>
</feature>
<sequence>MQSSNKDVLARRAEPFDNPACTRKIRNKKSSWDKSMSPSSPEPSVEPTSNGRPRSPKPSIGGQIHHTKRTGTVIGQTLQVGGGWEKRKRRGGLQPGQKANYTTTPVSIANSISATLCSPSLVRFPLPLSLSDRPSLQEPHLKLLLATTAHNPTNPPTAGWPAPAAV</sequence>
<proteinExistence type="predicted"/>
<organism evidence="2 3">
    <name type="scientific">Ceratocystis lukuohia</name>
    <dbReference type="NCBI Taxonomy" id="2019550"/>
    <lineage>
        <taxon>Eukaryota</taxon>
        <taxon>Fungi</taxon>
        <taxon>Dikarya</taxon>
        <taxon>Ascomycota</taxon>
        <taxon>Pezizomycotina</taxon>
        <taxon>Sordariomycetes</taxon>
        <taxon>Hypocreomycetidae</taxon>
        <taxon>Microascales</taxon>
        <taxon>Ceratocystidaceae</taxon>
        <taxon>Ceratocystis</taxon>
    </lineage>
</organism>